<sequence>MQQYRYKKSNFDELQKNEATSRAGKGWETGEEEKLLSMRLNKSSYDEIALELKRTVRSIQTRLYLYICKSVETENGDENILIGKYDVDYDDFVSFKTQRQESSQKSYRKPYRKSSKFDTTANGASSEYITPYENKNYNIKNEVNFLRQEVFELRKLISAR</sequence>
<dbReference type="AlphaFoldDB" id="A0A6C0LV47"/>
<proteinExistence type="predicted"/>
<reference evidence="1" key="1">
    <citation type="journal article" date="2020" name="Nature">
        <title>Giant virus diversity and host interactions through global metagenomics.</title>
        <authorList>
            <person name="Schulz F."/>
            <person name="Roux S."/>
            <person name="Paez-Espino D."/>
            <person name="Jungbluth S."/>
            <person name="Walsh D.A."/>
            <person name="Denef V.J."/>
            <person name="McMahon K.D."/>
            <person name="Konstantinidis K.T."/>
            <person name="Eloe-Fadrosh E.A."/>
            <person name="Kyrpides N.C."/>
            <person name="Woyke T."/>
        </authorList>
    </citation>
    <scope>NUCLEOTIDE SEQUENCE</scope>
    <source>
        <strain evidence="1">GVMAG-S-1017244-22</strain>
    </source>
</reference>
<evidence type="ECO:0000313" key="1">
    <source>
        <dbReference type="EMBL" id="QHU34716.1"/>
    </source>
</evidence>
<dbReference type="EMBL" id="MN740580">
    <property type="protein sequence ID" value="QHU34716.1"/>
    <property type="molecule type" value="Genomic_DNA"/>
</dbReference>
<accession>A0A6C0LV47</accession>
<protein>
    <submittedName>
        <fullName evidence="1">Uncharacterized protein</fullName>
    </submittedName>
</protein>
<name>A0A6C0LV47_9ZZZZ</name>
<organism evidence="1">
    <name type="scientific">viral metagenome</name>
    <dbReference type="NCBI Taxonomy" id="1070528"/>
    <lineage>
        <taxon>unclassified sequences</taxon>
        <taxon>metagenomes</taxon>
        <taxon>organismal metagenomes</taxon>
    </lineage>
</organism>